<keyword evidence="10" id="KW-1185">Reference proteome</keyword>
<evidence type="ECO:0000256" key="7">
    <source>
        <dbReference type="SAM" id="Phobius"/>
    </source>
</evidence>
<feature type="chain" id="PRO_5012650857" description="DUF350 domain-containing protein" evidence="8">
    <location>
        <begin position="20"/>
        <end position="102"/>
    </location>
</feature>
<evidence type="ECO:0000256" key="4">
    <source>
        <dbReference type="ARBA" id="ARBA00022692"/>
    </source>
</evidence>
<feature type="signal peptide" evidence="8">
    <location>
        <begin position="1"/>
        <end position="19"/>
    </location>
</feature>
<evidence type="ECO:0008006" key="11">
    <source>
        <dbReference type="Google" id="ProtNLM"/>
    </source>
</evidence>
<evidence type="ECO:0000256" key="2">
    <source>
        <dbReference type="ARBA" id="ARBA00005779"/>
    </source>
</evidence>
<keyword evidence="4 7" id="KW-0812">Transmembrane</keyword>
<dbReference type="AlphaFoldDB" id="A0A271J083"/>
<evidence type="ECO:0000313" key="9">
    <source>
        <dbReference type="EMBL" id="PAP76149.1"/>
    </source>
</evidence>
<accession>A0A271J083</accession>
<comment type="caution">
    <text evidence="9">The sequence shown here is derived from an EMBL/GenBank/DDBJ whole genome shotgun (WGS) entry which is preliminary data.</text>
</comment>
<evidence type="ECO:0000313" key="10">
    <source>
        <dbReference type="Proteomes" id="UP000216339"/>
    </source>
</evidence>
<organism evidence="9 10">
    <name type="scientific">Rubrivirga marina</name>
    <dbReference type="NCBI Taxonomy" id="1196024"/>
    <lineage>
        <taxon>Bacteria</taxon>
        <taxon>Pseudomonadati</taxon>
        <taxon>Rhodothermota</taxon>
        <taxon>Rhodothermia</taxon>
        <taxon>Rhodothermales</taxon>
        <taxon>Rubricoccaceae</taxon>
        <taxon>Rubrivirga</taxon>
    </lineage>
</organism>
<sequence>MRPRLAPLVALLLAVPAAAQDVIETVPVPPEAADLSLTVVLSTLVYGAIGILMCVLGYVVFDKVAGLNLKHELVEDQNVAVGIMLAGAFIGIAIVVASVMLS</sequence>
<dbReference type="GO" id="GO:0005886">
    <property type="term" value="C:plasma membrane"/>
    <property type="evidence" value="ECO:0007669"/>
    <property type="project" value="UniProtKB-SubCell"/>
</dbReference>
<dbReference type="OrthoDB" id="1525346at2"/>
<protein>
    <recommendedName>
        <fullName evidence="11">DUF350 domain-containing protein</fullName>
    </recommendedName>
</protein>
<dbReference type="RefSeq" id="WP_095509790.1">
    <property type="nucleotide sequence ID" value="NZ_MQWD01000001.1"/>
</dbReference>
<name>A0A271J083_9BACT</name>
<proteinExistence type="inferred from homology"/>
<feature type="transmembrane region" description="Helical" evidence="7">
    <location>
        <begin position="35"/>
        <end position="61"/>
    </location>
</feature>
<evidence type="ECO:0000256" key="5">
    <source>
        <dbReference type="ARBA" id="ARBA00022989"/>
    </source>
</evidence>
<evidence type="ECO:0000256" key="8">
    <source>
        <dbReference type="SAM" id="SignalP"/>
    </source>
</evidence>
<keyword evidence="3" id="KW-1003">Cell membrane</keyword>
<evidence type="ECO:0000256" key="6">
    <source>
        <dbReference type="ARBA" id="ARBA00023136"/>
    </source>
</evidence>
<keyword evidence="5 7" id="KW-1133">Transmembrane helix</keyword>
<comment type="subcellular location">
    <subcellularLocation>
        <location evidence="1">Cell membrane</location>
        <topology evidence="1">Multi-pass membrane protein</topology>
    </subcellularLocation>
</comment>
<dbReference type="Pfam" id="PF03994">
    <property type="entry name" value="DUF350"/>
    <property type="match status" value="1"/>
</dbReference>
<evidence type="ECO:0000256" key="3">
    <source>
        <dbReference type="ARBA" id="ARBA00022475"/>
    </source>
</evidence>
<dbReference type="EMBL" id="MQWD01000001">
    <property type="protein sequence ID" value="PAP76149.1"/>
    <property type="molecule type" value="Genomic_DNA"/>
</dbReference>
<dbReference type="Proteomes" id="UP000216339">
    <property type="component" value="Unassembled WGS sequence"/>
</dbReference>
<dbReference type="InterPro" id="IPR007140">
    <property type="entry name" value="DUF350"/>
</dbReference>
<feature type="transmembrane region" description="Helical" evidence="7">
    <location>
        <begin position="81"/>
        <end position="101"/>
    </location>
</feature>
<evidence type="ECO:0000256" key="1">
    <source>
        <dbReference type="ARBA" id="ARBA00004651"/>
    </source>
</evidence>
<keyword evidence="8" id="KW-0732">Signal</keyword>
<gene>
    <name evidence="9" type="ORF">BSZ37_06660</name>
</gene>
<reference evidence="9 10" key="1">
    <citation type="submission" date="2016-11" db="EMBL/GenBank/DDBJ databases">
        <title>Study of marine rhodopsin-containing bacteria.</title>
        <authorList>
            <person name="Yoshizawa S."/>
            <person name="Kumagai Y."/>
            <person name="Kogure K."/>
        </authorList>
    </citation>
    <scope>NUCLEOTIDE SEQUENCE [LARGE SCALE GENOMIC DNA]</scope>
    <source>
        <strain evidence="9 10">SAORIC-28</strain>
    </source>
</reference>
<keyword evidence="6 7" id="KW-0472">Membrane</keyword>
<comment type="similarity">
    <text evidence="2">Belongs to the UPF0719 family.</text>
</comment>